<dbReference type="EMBL" id="OV696704">
    <property type="protein sequence ID" value="CAH1251414.1"/>
    <property type="molecule type" value="Genomic_DNA"/>
</dbReference>
<dbReference type="InterPro" id="IPR052598">
    <property type="entry name" value="IgSF_CEA-related"/>
</dbReference>
<dbReference type="OrthoDB" id="428111at2759"/>
<feature type="transmembrane region" description="Helical" evidence="6">
    <location>
        <begin position="242"/>
        <end position="262"/>
    </location>
</feature>
<dbReference type="SMART" id="SM00408">
    <property type="entry name" value="IGc2"/>
    <property type="match status" value="2"/>
</dbReference>
<evidence type="ECO:0000313" key="9">
    <source>
        <dbReference type="EMBL" id="CAH1251414.1"/>
    </source>
</evidence>
<dbReference type="InterPro" id="IPR013106">
    <property type="entry name" value="Ig_V-set"/>
</dbReference>
<feature type="chain" id="PRO_5035418193" evidence="7">
    <location>
        <begin position="29"/>
        <end position="338"/>
    </location>
</feature>
<evidence type="ECO:0000256" key="7">
    <source>
        <dbReference type="SAM" id="SignalP"/>
    </source>
</evidence>
<evidence type="ECO:0000256" key="2">
    <source>
        <dbReference type="ARBA" id="ARBA00023157"/>
    </source>
</evidence>
<sequence length="338" mass="35829">MASRFPSSSASFLILLSYHLILMGPVAAQIYEEAGQSVTLTCDYSFSGARYTIEWRRDDEILLNFFSEDANPTFYSTDLSGRLSLQDGKNLVISNLRRTDDGRYHCRVSEIAGNPAGDGSDQNLVVTVSPSITLSPSGQSMAATGSDVTMTCNVDSKPDANITWTGPNGHLGTGNSVMLNNVQPASDTGTYTCTATNRFSATKSANRSVVLIVQVMSTAAVTTPAREPIGGDCFGSGTVGGAAVGCLTAGMLLGGAAVFLLLRFRTAAGKKNAAGDNIPDDGEYENVRPGRAASNRTGTGNDDYEVPMETVQASPHPPQPNDDYQELRPAVYQSLQRN</sequence>
<dbReference type="InterPro" id="IPR013783">
    <property type="entry name" value="Ig-like_fold"/>
</dbReference>
<reference evidence="9" key="1">
    <citation type="submission" date="2022-01" db="EMBL/GenBank/DDBJ databases">
        <authorList>
            <person name="Braso-Vives M."/>
        </authorList>
    </citation>
    <scope>NUCLEOTIDE SEQUENCE</scope>
</reference>
<dbReference type="Pfam" id="PF13927">
    <property type="entry name" value="Ig_3"/>
    <property type="match status" value="1"/>
</dbReference>
<feature type="domain" description="Ig-like" evidence="8">
    <location>
        <begin position="130"/>
        <end position="210"/>
    </location>
</feature>
<evidence type="ECO:0000256" key="6">
    <source>
        <dbReference type="SAM" id="Phobius"/>
    </source>
</evidence>
<dbReference type="InterPro" id="IPR003599">
    <property type="entry name" value="Ig_sub"/>
</dbReference>
<feature type="domain" description="Ig-like" evidence="8">
    <location>
        <begin position="25"/>
        <end position="127"/>
    </location>
</feature>
<evidence type="ECO:0000256" key="5">
    <source>
        <dbReference type="SAM" id="MobiDB-lite"/>
    </source>
</evidence>
<dbReference type="PANTHER" id="PTHR44337">
    <property type="entry name" value="CARCINOEMBRYONIC ANTIGEN-RELATED CELL ADHESION MOLECULE 8"/>
    <property type="match status" value="1"/>
</dbReference>
<evidence type="ECO:0000256" key="1">
    <source>
        <dbReference type="ARBA" id="ARBA00022729"/>
    </source>
</evidence>
<dbReference type="PROSITE" id="PS50835">
    <property type="entry name" value="IG_LIKE"/>
    <property type="match status" value="2"/>
</dbReference>
<evidence type="ECO:0000313" key="10">
    <source>
        <dbReference type="Proteomes" id="UP000838412"/>
    </source>
</evidence>
<keyword evidence="1 7" id="KW-0732">Signal</keyword>
<dbReference type="InterPro" id="IPR003598">
    <property type="entry name" value="Ig_sub2"/>
</dbReference>
<keyword evidence="4" id="KW-0393">Immunoglobulin domain</keyword>
<protein>
    <submittedName>
        <fullName evidence="9">IGSF9B protein</fullName>
    </submittedName>
</protein>
<dbReference type="AlphaFoldDB" id="A0A8K0EKB3"/>
<dbReference type="SMART" id="SM00409">
    <property type="entry name" value="IG"/>
    <property type="match status" value="2"/>
</dbReference>
<accession>A0A8K0EKB3</accession>
<dbReference type="SUPFAM" id="SSF48726">
    <property type="entry name" value="Immunoglobulin"/>
    <property type="match status" value="2"/>
</dbReference>
<keyword evidence="3" id="KW-0325">Glycoprotein</keyword>
<evidence type="ECO:0000256" key="4">
    <source>
        <dbReference type="ARBA" id="ARBA00023319"/>
    </source>
</evidence>
<dbReference type="SMART" id="SM00406">
    <property type="entry name" value="IGv"/>
    <property type="match status" value="1"/>
</dbReference>
<feature type="signal peptide" evidence="7">
    <location>
        <begin position="1"/>
        <end position="28"/>
    </location>
</feature>
<keyword evidence="10" id="KW-1185">Reference proteome</keyword>
<dbReference type="Proteomes" id="UP000838412">
    <property type="component" value="Chromosome 19"/>
</dbReference>
<gene>
    <name evidence="9" type="primary">IGSF9B</name>
    <name evidence="9" type="ORF">BLAG_LOCUS11824</name>
</gene>
<dbReference type="PANTHER" id="PTHR44337:SF20">
    <property type="entry name" value="CARCINOEMBRYONIC ANTIGEN-RELATED CELL ADHESION MOLECULE 5-RELATED"/>
    <property type="match status" value="1"/>
</dbReference>
<name>A0A8K0EKB3_BRALA</name>
<proteinExistence type="predicted"/>
<keyword evidence="2" id="KW-1015">Disulfide bond</keyword>
<dbReference type="InterPro" id="IPR007110">
    <property type="entry name" value="Ig-like_dom"/>
</dbReference>
<evidence type="ECO:0000259" key="8">
    <source>
        <dbReference type="PROSITE" id="PS50835"/>
    </source>
</evidence>
<dbReference type="Gene3D" id="2.60.40.10">
    <property type="entry name" value="Immunoglobulins"/>
    <property type="match status" value="2"/>
</dbReference>
<keyword evidence="6" id="KW-0812">Transmembrane</keyword>
<keyword evidence="6" id="KW-1133">Transmembrane helix</keyword>
<keyword evidence="6" id="KW-0472">Membrane</keyword>
<dbReference type="Pfam" id="PF07686">
    <property type="entry name" value="V-set"/>
    <property type="match status" value="1"/>
</dbReference>
<dbReference type="InterPro" id="IPR036179">
    <property type="entry name" value="Ig-like_dom_sf"/>
</dbReference>
<evidence type="ECO:0000256" key="3">
    <source>
        <dbReference type="ARBA" id="ARBA00023180"/>
    </source>
</evidence>
<feature type="region of interest" description="Disordered" evidence="5">
    <location>
        <begin position="271"/>
        <end position="328"/>
    </location>
</feature>
<organism evidence="9 10">
    <name type="scientific">Branchiostoma lanceolatum</name>
    <name type="common">Common lancelet</name>
    <name type="synonym">Amphioxus lanceolatum</name>
    <dbReference type="NCBI Taxonomy" id="7740"/>
    <lineage>
        <taxon>Eukaryota</taxon>
        <taxon>Metazoa</taxon>
        <taxon>Chordata</taxon>
        <taxon>Cephalochordata</taxon>
        <taxon>Leptocardii</taxon>
        <taxon>Amphioxiformes</taxon>
        <taxon>Branchiostomatidae</taxon>
        <taxon>Branchiostoma</taxon>
    </lineage>
</organism>